<gene>
    <name evidence="5" type="ORF">GCM10020369_16800</name>
</gene>
<comment type="caution">
    <text evidence="5">The sequence shown here is derived from an EMBL/GenBank/DDBJ whole genome shotgun (WGS) entry which is preliminary data.</text>
</comment>
<dbReference type="SUPFAM" id="SSF56801">
    <property type="entry name" value="Acetyl-CoA synthetase-like"/>
    <property type="match status" value="1"/>
</dbReference>
<name>A0ABP6SUI0_9ACTN</name>
<feature type="domain" description="AMP-binding enzyme C-terminal" evidence="4">
    <location>
        <begin position="440"/>
        <end position="515"/>
    </location>
</feature>
<sequence length="527" mass="56569">MAQPSSGWGSEVVEDTLHGHSCLMYARRPRDVSDVLDASARWSDRVFLVRGERRVTFAQHRRAVQAVAARLRADGVQEGDRVALYAANSAEWVVTFFAVIALGAVAVPCNGWWSVSELEHACGVVTPTVVVCDERRAERVPPRLRRIALAELVTDDVWNAPAVGDDDRGVRDEDAPAVVLFTAGTTGFPKGAVLSHRALLANLQTLLVVSRKLPHEIAEDAPASVTLVGLPLFHIGAIQLVLVPLMTGGRVVFLSGRFDPAEVLRLIDREGVTMFSGVPTMMERLIRHPDAARGGYPTLRTIVLGGSPVSDELLERVSVTFPNSRRRIGRTYGLTEAGGVVSTGVGAQIAERPGSSGRLAPVVEVRIADPDPDGAGEVLVRSPAAMDGYWGLPGDPTLDADGWIHTGDVGHVDADRFLYITGRRKDVIIRGGENVSAARVETVLQEHPDVAEVAVIGLPDPDLGEVVAAVVVPADGADPAPDELERWAGSSLAHFAVPSRWWVRADALPVNEAGKVLKHRLAQEWPA</sequence>
<evidence type="ECO:0000313" key="6">
    <source>
        <dbReference type="Proteomes" id="UP001501676"/>
    </source>
</evidence>
<dbReference type="PANTHER" id="PTHR43201">
    <property type="entry name" value="ACYL-COA SYNTHETASE"/>
    <property type="match status" value="1"/>
</dbReference>
<evidence type="ECO:0000256" key="1">
    <source>
        <dbReference type="ARBA" id="ARBA00006432"/>
    </source>
</evidence>
<keyword evidence="6" id="KW-1185">Reference proteome</keyword>
<feature type="domain" description="AMP-dependent synthetase/ligase" evidence="3">
    <location>
        <begin position="39"/>
        <end position="390"/>
    </location>
</feature>
<dbReference type="RefSeq" id="WP_345727427.1">
    <property type="nucleotide sequence ID" value="NZ_BAAAYN010000011.1"/>
</dbReference>
<evidence type="ECO:0000313" key="5">
    <source>
        <dbReference type="EMBL" id="GAA3385001.1"/>
    </source>
</evidence>
<comment type="similarity">
    <text evidence="1">Belongs to the ATP-dependent AMP-binding enzyme family.</text>
</comment>
<protein>
    <submittedName>
        <fullName evidence="5">Long-chain fatty acid--CoA ligase</fullName>
    </submittedName>
</protein>
<dbReference type="Pfam" id="PF13193">
    <property type="entry name" value="AMP-binding_C"/>
    <property type="match status" value="1"/>
</dbReference>
<dbReference type="InterPro" id="IPR042099">
    <property type="entry name" value="ANL_N_sf"/>
</dbReference>
<evidence type="ECO:0000256" key="2">
    <source>
        <dbReference type="ARBA" id="ARBA00022598"/>
    </source>
</evidence>
<dbReference type="EMBL" id="BAAAYN010000011">
    <property type="protein sequence ID" value="GAA3385001.1"/>
    <property type="molecule type" value="Genomic_DNA"/>
</dbReference>
<dbReference type="Gene3D" id="3.30.300.30">
    <property type="match status" value="1"/>
</dbReference>
<dbReference type="Pfam" id="PF00501">
    <property type="entry name" value="AMP-binding"/>
    <property type="match status" value="1"/>
</dbReference>
<reference evidence="6" key="1">
    <citation type="journal article" date="2019" name="Int. J. Syst. Evol. Microbiol.">
        <title>The Global Catalogue of Microorganisms (GCM) 10K type strain sequencing project: providing services to taxonomists for standard genome sequencing and annotation.</title>
        <authorList>
            <consortium name="The Broad Institute Genomics Platform"/>
            <consortium name="The Broad Institute Genome Sequencing Center for Infectious Disease"/>
            <person name="Wu L."/>
            <person name="Ma J."/>
        </authorList>
    </citation>
    <scope>NUCLEOTIDE SEQUENCE [LARGE SCALE GENOMIC DNA]</scope>
    <source>
        <strain evidence="6">JCM 9458</strain>
    </source>
</reference>
<dbReference type="PROSITE" id="PS00455">
    <property type="entry name" value="AMP_BINDING"/>
    <property type="match status" value="1"/>
</dbReference>
<dbReference type="Gene3D" id="3.40.50.12780">
    <property type="entry name" value="N-terminal domain of ligase-like"/>
    <property type="match status" value="1"/>
</dbReference>
<evidence type="ECO:0000259" key="3">
    <source>
        <dbReference type="Pfam" id="PF00501"/>
    </source>
</evidence>
<dbReference type="Proteomes" id="UP001501676">
    <property type="component" value="Unassembled WGS sequence"/>
</dbReference>
<dbReference type="InterPro" id="IPR020845">
    <property type="entry name" value="AMP-binding_CS"/>
</dbReference>
<dbReference type="InterPro" id="IPR000873">
    <property type="entry name" value="AMP-dep_synth/lig_dom"/>
</dbReference>
<dbReference type="GO" id="GO:0016874">
    <property type="term" value="F:ligase activity"/>
    <property type="evidence" value="ECO:0007669"/>
    <property type="project" value="UniProtKB-KW"/>
</dbReference>
<keyword evidence="2 5" id="KW-0436">Ligase</keyword>
<evidence type="ECO:0000259" key="4">
    <source>
        <dbReference type="Pfam" id="PF13193"/>
    </source>
</evidence>
<organism evidence="5 6">
    <name type="scientific">Cryptosporangium minutisporangium</name>
    <dbReference type="NCBI Taxonomy" id="113569"/>
    <lineage>
        <taxon>Bacteria</taxon>
        <taxon>Bacillati</taxon>
        <taxon>Actinomycetota</taxon>
        <taxon>Actinomycetes</taxon>
        <taxon>Cryptosporangiales</taxon>
        <taxon>Cryptosporangiaceae</taxon>
        <taxon>Cryptosporangium</taxon>
    </lineage>
</organism>
<accession>A0ABP6SUI0</accession>
<proteinExistence type="inferred from homology"/>
<dbReference type="InterPro" id="IPR025110">
    <property type="entry name" value="AMP-bd_C"/>
</dbReference>
<dbReference type="InterPro" id="IPR045851">
    <property type="entry name" value="AMP-bd_C_sf"/>
</dbReference>
<dbReference type="PANTHER" id="PTHR43201:SF5">
    <property type="entry name" value="MEDIUM-CHAIN ACYL-COA LIGASE ACSF2, MITOCHONDRIAL"/>
    <property type="match status" value="1"/>
</dbReference>